<dbReference type="Proteomes" id="UP000734511">
    <property type="component" value="Unassembled WGS sequence"/>
</dbReference>
<evidence type="ECO:0000313" key="1">
    <source>
        <dbReference type="EMBL" id="NJP47593.1"/>
    </source>
</evidence>
<dbReference type="RefSeq" id="WP_167986436.1">
    <property type="nucleotide sequence ID" value="NZ_JAATEJ010000032.1"/>
</dbReference>
<accession>A0ABX1A187</accession>
<gene>
    <name evidence="1" type="ORF">HCN08_29925</name>
</gene>
<dbReference type="EMBL" id="JAATEJ010000032">
    <property type="protein sequence ID" value="NJP47593.1"/>
    <property type="molecule type" value="Genomic_DNA"/>
</dbReference>
<proteinExistence type="predicted"/>
<protein>
    <recommendedName>
        <fullName evidence="3">SUKH-4 immunity protein of toxin-antitoxin system</fullName>
    </recommendedName>
</protein>
<evidence type="ECO:0008006" key="3">
    <source>
        <dbReference type="Google" id="ProtNLM"/>
    </source>
</evidence>
<sequence>MLIVSPVLETTDVGEFGFWPVVGVASCRFVPVSGGMSGLWVGSAVAMLAGYNARVDDGEGVPGDGEALVRRLAEAETVLAPGGLRFHDTATGVTVEPGCCCGLEDWREWYDVIDGETLWLGHDPAPRFEHGGDVVRLWPDGRDAAEAPEGPAVEVVVAELPAVLRGVQEELRGFLRGVGEWAGSRFPGVGEGLVARLGEGLVVRG</sequence>
<comment type="caution">
    <text evidence="1">The sequence shown here is derived from an EMBL/GenBank/DDBJ whole genome shotgun (WGS) entry which is preliminary data.</text>
</comment>
<keyword evidence="2" id="KW-1185">Reference proteome</keyword>
<name>A0ABX1A187_9ACTN</name>
<reference evidence="1 2" key="1">
    <citation type="submission" date="2020-03" db="EMBL/GenBank/DDBJ databases">
        <title>WGS of actinomycetes isolated from Thailand.</title>
        <authorList>
            <person name="Thawai C."/>
        </authorList>
    </citation>
    <scope>NUCLEOTIDE SEQUENCE [LARGE SCALE GENOMIC DNA]</scope>
    <source>
        <strain evidence="1 2">PRB2-1</strain>
    </source>
</reference>
<evidence type="ECO:0000313" key="2">
    <source>
        <dbReference type="Proteomes" id="UP000734511"/>
    </source>
</evidence>
<organism evidence="1 2">
    <name type="scientific">Actinacidiphila epipremni</name>
    <dbReference type="NCBI Taxonomy" id="2053013"/>
    <lineage>
        <taxon>Bacteria</taxon>
        <taxon>Bacillati</taxon>
        <taxon>Actinomycetota</taxon>
        <taxon>Actinomycetes</taxon>
        <taxon>Kitasatosporales</taxon>
        <taxon>Streptomycetaceae</taxon>
        <taxon>Actinacidiphila</taxon>
    </lineage>
</organism>